<dbReference type="SUPFAM" id="SSF56281">
    <property type="entry name" value="Metallo-hydrolase/oxidoreductase"/>
    <property type="match status" value="1"/>
</dbReference>
<evidence type="ECO:0000313" key="2">
    <source>
        <dbReference type="EMBL" id="GCB37019.1"/>
    </source>
</evidence>
<dbReference type="EMBL" id="BHWB01000018">
    <property type="protein sequence ID" value="GCB37019.1"/>
    <property type="molecule type" value="Genomic_DNA"/>
</dbReference>
<evidence type="ECO:0000259" key="1">
    <source>
        <dbReference type="Pfam" id="PF19583"/>
    </source>
</evidence>
<dbReference type="Pfam" id="PF19583">
    <property type="entry name" value="ODP"/>
    <property type="match status" value="1"/>
</dbReference>
<dbReference type="InterPro" id="IPR045761">
    <property type="entry name" value="ODP_dom"/>
</dbReference>
<reference evidence="2 3" key="1">
    <citation type="submission" date="2018-10" db="EMBL/GenBank/DDBJ databases">
        <title>Draft Genome Sequence of Bacteroides sp. KCTC 15687.</title>
        <authorList>
            <person name="Yu S.Y."/>
            <person name="Kim J.S."/>
            <person name="Oh B.S."/>
            <person name="Park S.H."/>
            <person name="Kang S.W."/>
            <person name="Park J.E."/>
            <person name="Choi S.H."/>
            <person name="Han K.I."/>
            <person name="Lee K.C."/>
            <person name="Eom M.K."/>
            <person name="Suh M.K."/>
            <person name="Lee D.H."/>
            <person name="Yoon H."/>
            <person name="Kim B."/>
            <person name="Yang S.J."/>
            <person name="Lee J.S."/>
            <person name="Lee J.H."/>
        </authorList>
    </citation>
    <scope>NUCLEOTIDE SEQUENCE [LARGE SCALE GENOMIC DNA]</scope>
    <source>
        <strain evidence="2 3">KCTC 15687</strain>
    </source>
</reference>
<dbReference type="Proteomes" id="UP000288079">
    <property type="component" value="Unassembled WGS sequence"/>
</dbReference>
<comment type="caution">
    <text evidence="2">The sequence shown here is derived from an EMBL/GenBank/DDBJ whole genome shotgun (WGS) entry which is preliminary data.</text>
</comment>
<dbReference type="PANTHER" id="PTHR43717">
    <property type="entry name" value="ANAEROBIC NITRIC OXIDE REDUCTASE FLAVORUBREDOXIN"/>
    <property type="match status" value="1"/>
</dbReference>
<evidence type="ECO:0000313" key="3">
    <source>
        <dbReference type="Proteomes" id="UP000288079"/>
    </source>
</evidence>
<sequence>MEQKTRIKGNIHYVGVNDRSKHRFESMWPLPYGVSYNSYLIDDEMIALIDTVDVCYFEVYLRKIKQVIGERPIDYLIINHMEPDHSGSIRLIKHIIRILLS</sequence>
<feature type="domain" description="ODP" evidence="1">
    <location>
        <begin position="34"/>
        <end position="96"/>
    </location>
</feature>
<gene>
    <name evidence="2" type="ORF">KGMB02408_39640</name>
</gene>
<proteinExistence type="predicted"/>
<keyword evidence="3" id="KW-1185">Reference proteome</keyword>
<accession>A0A401LZN8</accession>
<dbReference type="InterPro" id="IPR036866">
    <property type="entry name" value="RibonucZ/Hydroxyglut_hydro"/>
</dbReference>
<dbReference type="PANTHER" id="PTHR43717:SF1">
    <property type="entry name" value="ANAEROBIC NITRIC OXIDE REDUCTASE FLAVORUBREDOXIN"/>
    <property type="match status" value="1"/>
</dbReference>
<organism evidence="2 3">
    <name type="scientific">Bacteroides faecalis</name>
    <dbReference type="NCBI Taxonomy" id="2447885"/>
    <lineage>
        <taxon>Bacteria</taxon>
        <taxon>Pseudomonadati</taxon>
        <taxon>Bacteroidota</taxon>
        <taxon>Bacteroidia</taxon>
        <taxon>Bacteroidales</taxon>
        <taxon>Bacteroidaceae</taxon>
        <taxon>Bacteroides</taxon>
    </lineage>
</organism>
<dbReference type="Gene3D" id="3.60.15.10">
    <property type="entry name" value="Ribonuclease Z/Hydroxyacylglutathione hydrolase-like"/>
    <property type="match status" value="1"/>
</dbReference>
<dbReference type="AlphaFoldDB" id="A0A401LZN8"/>
<protein>
    <recommendedName>
        <fullName evidence="1">ODP domain-containing protein</fullName>
    </recommendedName>
</protein>
<name>A0A401LZN8_9BACE</name>